<comment type="similarity">
    <text evidence="2">Belongs to the GtrA family.</text>
</comment>
<sequence length="120" mass="13151">MINRQFIIFVGVGILSAAIDIAAMQTLIHWGIQYGAAVSAGFGIGLVFNYACHARITFRARSSIRTAFRFGIVVLSNYFITLAFVVISQHLFGSVMIGKIASLPVVAANGFILSRHWVFR</sequence>
<evidence type="ECO:0000313" key="8">
    <source>
        <dbReference type="EMBL" id="MDF3838059.1"/>
    </source>
</evidence>
<keyword evidence="5 6" id="KW-0472">Membrane</keyword>
<dbReference type="EMBL" id="JARJLM010000559">
    <property type="protein sequence ID" value="MDF3838059.1"/>
    <property type="molecule type" value="Genomic_DNA"/>
</dbReference>
<dbReference type="PANTHER" id="PTHR38459:SF1">
    <property type="entry name" value="PROPHAGE BACTOPRENOL-LINKED GLUCOSE TRANSLOCASE HOMOLOG"/>
    <property type="match status" value="1"/>
</dbReference>
<gene>
    <name evidence="8" type="ORF">P3W85_34765</name>
</gene>
<evidence type="ECO:0000256" key="2">
    <source>
        <dbReference type="ARBA" id="ARBA00009399"/>
    </source>
</evidence>
<accession>A0ABT6AZZ2</accession>
<feature type="domain" description="GtrA/DPMS transmembrane" evidence="7">
    <location>
        <begin position="9"/>
        <end position="119"/>
    </location>
</feature>
<dbReference type="InterPro" id="IPR051401">
    <property type="entry name" value="GtrA_CellWall_Glycosyl"/>
</dbReference>
<name>A0ABT6AZZ2_9BURK</name>
<keyword evidence="4 6" id="KW-1133">Transmembrane helix</keyword>
<evidence type="ECO:0000256" key="6">
    <source>
        <dbReference type="SAM" id="Phobius"/>
    </source>
</evidence>
<evidence type="ECO:0000256" key="4">
    <source>
        <dbReference type="ARBA" id="ARBA00022989"/>
    </source>
</evidence>
<feature type="transmembrane region" description="Helical" evidence="6">
    <location>
        <begin position="7"/>
        <end position="28"/>
    </location>
</feature>
<protein>
    <submittedName>
        <fullName evidence="8">GtrA family protein</fullName>
    </submittedName>
</protein>
<feature type="transmembrane region" description="Helical" evidence="6">
    <location>
        <begin position="66"/>
        <end position="87"/>
    </location>
</feature>
<dbReference type="Proteomes" id="UP001216674">
    <property type="component" value="Unassembled WGS sequence"/>
</dbReference>
<feature type="transmembrane region" description="Helical" evidence="6">
    <location>
        <begin position="93"/>
        <end position="113"/>
    </location>
</feature>
<feature type="transmembrane region" description="Helical" evidence="6">
    <location>
        <begin position="34"/>
        <end position="54"/>
    </location>
</feature>
<keyword evidence="9" id="KW-1185">Reference proteome</keyword>
<evidence type="ECO:0000259" key="7">
    <source>
        <dbReference type="Pfam" id="PF04138"/>
    </source>
</evidence>
<dbReference type="PANTHER" id="PTHR38459">
    <property type="entry name" value="PROPHAGE BACTOPRENOL-LINKED GLUCOSE TRANSLOCASE HOMOLOG"/>
    <property type="match status" value="1"/>
</dbReference>
<dbReference type="Pfam" id="PF04138">
    <property type="entry name" value="GtrA_DPMS_TM"/>
    <property type="match status" value="1"/>
</dbReference>
<comment type="caution">
    <text evidence="8">The sequence shown here is derived from an EMBL/GenBank/DDBJ whole genome shotgun (WGS) entry which is preliminary data.</text>
</comment>
<evidence type="ECO:0000256" key="1">
    <source>
        <dbReference type="ARBA" id="ARBA00004141"/>
    </source>
</evidence>
<dbReference type="RefSeq" id="WP_276268096.1">
    <property type="nucleotide sequence ID" value="NZ_JARJLM010000559.1"/>
</dbReference>
<evidence type="ECO:0000256" key="3">
    <source>
        <dbReference type="ARBA" id="ARBA00022692"/>
    </source>
</evidence>
<keyword evidence="3 6" id="KW-0812">Transmembrane</keyword>
<reference evidence="8 9" key="1">
    <citation type="submission" date="2023-03" db="EMBL/GenBank/DDBJ databases">
        <title>Draft assemblies of triclosan tolerant bacteria isolated from returned activated sludge.</title>
        <authorList>
            <person name="Van Hamelsveld S."/>
        </authorList>
    </citation>
    <scope>NUCLEOTIDE SEQUENCE [LARGE SCALE GENOMIC DNA]</scope>
    <source>
        <strain evidence="8 9">GW210010_S58</strain>
    </source>
</reference>
<evidence type="ECO:0000313" key="9">
    <source>
        <dbReference type="Proteomes" id="UP001216674"/>
    </source>
</evidence>
<proteinExistence type="inferred from homology"/>
<organism evidence="8 9">
    <name type="scientific">Cupriavidus basilensis</name>
    <dbReference type="NCBI Taxonomy" id="68895"/>
    <lineage>
        <taxon>Bacteria</taxon>
        <taxon>Pseudomonadati</taxon>
        <taxon>Pseudomonadota</taxon>
        <taxon>Betaproteobacteria</taxon>
        <taxon>Burkholderiales</taxon>
        <taxon>Burkholderiaceae</taxon>
        <taxon>Cupriavidus</taxon>
    </lineage>
</organism>
<comment type="subcellular location">
    <subcellularLocation>
        <location evidence="1">Membrane</location>
        <topology evidence="1">Multi-pass membrane protein</topology>
    </subcellularLocation>
</comment>
<dbReference type="InterPro" id="IPR007267">
    <property type="entry name" value="GtrA_DPMS_TM"/>
</dbReference>
<evidence type="ECO:0000256" key="5">
    <source>
        <dbReference type="ARBA" id="ARBA00023136"/>
    </source>
</evidence>